<reference evidence="11 12" key="1">
    <citation type="submission" date="2020-07" db="EMBL/GenBank/DDBJ databases">
        <title>Complete genome sequence for Sandaracinobacter sp. M6.</title>
        <authorList>
            <person name="Tang Y."/>
            <person name="Liu Q."/>
            <person name="Guo Z."/>
            <person name="Lei P."/>
            <person name="Huang B."/>
        </authorList>
    </citation>
    <scope>NUCLEOTIDE SEQUENCE [LARGE SCALE GENOMIC DNA]</scope>
    <source>
        <strain evidence="11 12">M6</strain>
    </source>
</reference>
<evidence type="ECO:0000256" key="7">
    <source>
        <dbReference type="ARBA" id="ARBA00022779"/>
    </source>
</evidence>
<evidence type="ECO:0000256" key="2">
    <source>
        <dbReference type="ARBA" id="ARBA00004162"/>
    </source>
</evidence>
<dbReference type="AlphaFoldDB" id="A0A7G5IK18"/>
<dbReference type="GO" id="GO:0005886">
    <property type="term" value="C:plasma membrane"/>
    <property type="evidence" value="ECO:0007669"/>
    <property type="project" value="UniProtKB-SubCell"/>
</dbReference>
<keyword evidence="6" id="KW-0812">Transmembrane</keyword>
<keyword evidence="8" id="KW-1133">Transmembrane helix</keyword>
<comment type="function">
    <text evidence="1 10">Controls the rotational direction of flagella during chemotaxis.</text>
</comment>
<gene>
    <name evidence="11" type="ORF">H3309_04270</name>
</gene>
<organism evidence="11 12">
    <name type="scientific">Sandaracinobacteroides saxicola</name>
    <dbReference type="NCBI Taxonomy" id="2759707"/>
    <lineage>
        <taxon>Bacteria</taxon>
        <taxon>Pseudomonadati</taxon>
        <taxon>Pseudomonadota</taxon>
        <taxon>Alphaproteobacteria</taxon>
        <taxon>Sphingomonadales</taxon>
        <taxon>Sphingosinicellaceae</taxon>
        <taxon>Sandaracinobacteroides</taxon>
    </lineage>
</organism>
<dbReference type="Proteomes" id="UP000515292">
    <property type="component" value="Chromosome"/>
</dbReference>
<dbReference type="InterPro" id="IPR005503">
    <property type="entry name" value="FliL"/>
</dbReference>
<name>A0A7G5IK18_9SPHN</name>
<dbReference type="Pfam" id="PF03748">
    <property type="entry name" value="FliL"/>
    <property type="match status" value="1"/>
</dbReference>
<evidence type="ECO:0000256" key="8">
    <source>
        <dbReference type="ARBA" id="ARBA00022989"/>
    </source>
</evidence>
<evidence type="ECO:0000256" key="10">
    <source>
        <dbReference type="RuleBase" id="RU364125"/>
    </source>
</evidence>
<comment type="subcellular location">
    <subcellularLocation>
        <location evidence="10">Cell inner membrane</location>
    </subcellularLocation>
    <subcellularLocation>
        <location evidence="2">Cell membrane</location>
        <topology evidence="2">Single-pass membrane protein</topology>
    </subcellularLocation>
</comment>
<dbReference type="PANTHER" id="PTHR35091:SF2">
    <property type="entry name" value="FLAGELLAR PROTEIN FLIL"/>
    <property type="match status" value="1"/>
</dbReference>
<evidence type="ECO:0000256" key="1">
    <source>
        <dbReference type="ARBA" id="ARBA00002254"/>
    </source>
</evidence>
<keyword evidence="10" id="KW-0997">Cell inner membrane</keyword>
<keyword evidence="9 10" id="KW-0472">Membrane</keyword>
<dbReference type="GO" id="GO:0006935">
    <property type="term" value="P:chemotaxis"/>
    <property type="evidence" value="ECO:0007669"/>
    <property type="project" value="UniProtKB-KW"/>
</dbReference>
<dbReference type="KEGG" id="sand:H3309_04270"/>
<keyword evidence="11" id="KW-0969">Cilium</keyword>
<protein>
    <recommendedName>
        <fullName evidence="10">Flagellar protein FliL</fullName>
    </recommendedName>
</protein>
<dbReference type="PANTHER" id="PTHR35091">
    <property type="entry name" value="FLAGELLAR PROTEIN FLIL"/>
    <property type="match status" value="1"/>
</dbReference>
<keyword evidence="12" id="KW-1185">Reference proteome</keyword>
<dbReference type="EMBL" id="CP059851">
    <property type="protein sequence ID" value="QMW23710.1"/>
    <property type="molecule type" value="Genomic_DNA"/>
</dbReference>
<evidence type="ECO:0000313" key="12">
    <source>
        <dbReference type="Proteomes" id="UP000515292"/>
    </source>
</evidence>
<keyword evidence="7 10" id="KW-0283">Flagellar rotation</keyword>
<keyword evidence="11" id="KW-0966">Cell projection</keyword>
<proteinExistence type="inferred from homology"/>
<keyword evidence="5 10" id="KW-0145">Chemotaxis</keyword>
<keyword evidence="11" id="KW-0282">Flagellum</keyword>
<accession>A0A7G5IK18</accession>
<sequence>MLLTSALGTGGFVTWQSMSGKAAEADELPPPVYVEVPPMVVNLDNGGGPARFLKARVMIAARDEAAAEQLRARLPEINDSFIAFFRDVRPVDMVGAQGPFRIKEELLLRATAVARPHKVDDVLIQELVQQ</sequence>
<dbReference type="GO" id="GO:0071978">
    <property type="term" value="P:bacterial-type flagellum-dependent swarming motility"/>
    <property type="evidence" value="ECO:0007669"/>
    <property type="project" value="TreeGrafter"/>
</dbReference>
<dbReference type="RefSeq" id="WP_182297533.1">
    <property type="nucleotide sequence ID" value="NZ_CP059851.1"/>
</dbReference>
<dbReference type="GO" id="GO:0009425">
    <property type="term" value="C:bacterial-type flagellum basal body"/>
    <property type="evidence" value="ECO:0007669"/>
    <property type="project" value="InterPro"/>
</dbReference>
<keyword evidence="4" id="KW-1003">Cell membrane</keyword>
<evidence type="ECO:0000256" key="5">
    <source>
        <dbReference type="ARBA" id="ARBA00022500"/>
    </source>
</evidence>
<evidence type="ECO:0000313" key="11">
    <source>
        <dbReference type="EMBL" id="QMW23710.1"/>
    </source>
</evidence>
<evidence type="ECO:0000256" key="4">
    <source>
        <dbReference type="ARBA" id="ARBA00022475"/>
    </source>
</evidence>
<comment type="similarity">
    <text evidence="3 10">Belongs to the FliL family.</text>
</comment>
<evidence type="ECO:0000256" key="6">
    <source>
        <dbReference type="ARBA" id="ARBA00022692"/>
    </source>
</evidence>
<evidence type="ECO:0000256" key="3">
    <source>
        <dbReference type="ARBA" id="ARBA00008281"/>
    </source>
</evidence>
<evidence type="ECO:0000256" key="9">
    <source>
        <dbReference type="ARBA" id="ARBA00023136"/>
    </source>
</evidence>